<organism evidence="1 2">
    <name type="scientific">Naganishia adeliensis</name>
    <dbReference type="NCBI Taxonomy" id="92952"/>
    <lineage>
        <taxon>Eukaryota</taxon>
        <taxon>Fungi</taxon>
        <taxon>Dikarya</taxon>
        <taxon>Basidiomycota</taxon>
        <taxon>Agaricomycotina</taxon>
        <taxon>Tremellomycetes</taxon>
        <taxon>Filobasidiales</taxon>
        <taxon>Filobasidiaceae</taxon>
        <taxon>Naganishia</taxon>
    </lineage>
</organism>
<comment type="caution">
    <text evidence="1">The sequence shown here is derived from an EMBL/GenBank/DDBJ whole genome shotgun (WGS) entry which is preliminary data.</text>
</comment>
<evidence type="ECO:0000313" key="1">
    <source>
        <dbReference type="EMBL" id="KAJ9103303.1"/>
    </source>
</evidence>
<accession>A0ACC2VVU7</accession>
<name>A0ACC2VVU7_9TREE</name>
<dbReference type="EMBL" id="JASBWS010000059">
    <property type="protein sequence ID" value="KAJ9103303.1"/>
    <property type="molecule type" value="Genomic_DNA"/>
</dbReference>
<keyword evidence="2" id="KW-1185">Reference proteome</keyword>
<sequence>MSPPTRPASETDIRGYLERTHHPLADNVAALKLDVAKDPLRVLKELMVGHNIYIPFENTFISLALTSIHLLDIRLTKYLLGVKEVTAPPLDPASIHSRLVARHLGGYCYFHGLELCQILLGLGYTCRPVSAYVKEGPSKEGESRIMLPTRPTHCCVLLDLDGTTYFVDCGFARRGPVVPIPLPDTQKAGDVGPSVGSPILPTESWHIAVADLSTLGLPEDSDRTLVNPTYLLKHRSIRKGQSIDDAPWDILYAITTQTEDLETYEQLSWHVCIGDKGVSHKFREYFAVARTYQPGKTGPEYPLENVGSKQVVDYSAKLARLSLTNMELSVFEEGEKRVICVFADEQERLAGLKKWFGLCGPFDGKV</sequence>
<protein>
    <submittedName>
        <fullName evidence="1">Uncharacterized protein</fullName>
    </submittedName>
</protein>
<reference evidence="1" key="1">
    <citation type="submission" date="2023-04" db="EMBL/GenBank/DDBJ databases">
        <title>Draft Genome sequencing of Naganishia species isolated from polar environments using Oxford Nanopore Technology.</title>
        <authorList>
            <person name="Leo P."/>
            <person name="Venkateswaran K."/>
        </authorList>
    </citation>
    <scope>NUCLEOTIDE SEQUENCE</scope>
    <source>
        <strain evidence="1">MNA-CCFEE 5262</strain>
    </source>
</reference>
<proteinExistence type="predicted"/>
<gene>
    <name evidence="1" type="ORF">QFC20_004778</name>
</gene>
<evidence type="ECO:0000313" key="2">
    <source>
        <dbReference type="Proteomes" id="UP001230649"/>
    </source>
</evidence>
<dbReference type="Proteomes" id="UP001230649">
    <property type="component" value="Unassembled WGS sequence"/>
</dbReference>